<reference evidence="3 4" key="1">
    <citation type="journal article" date="2023" name="Commun. Biol.">
        <title>Reorganization of the ancestral sex-determining regions during the evolution of trioecy in Pleodorina starrii.</title>
        <authorList>
            <person name="Takahashi K."/>
            <person name="Suzuki S."/>
            <person name="Kawai-Toyooka H."/>
            <person name="Yamamoto K."/>
            <person name="Hamaji T."/>
            <person name="Ootsuki R."/>
            <person name="Yamaguchi H."/>
            <person name="Kawachi M."/>
            <person name="Higashiyama T."/>
            <person name="Nozaki H."/>
        </authorList>
    </citation>
    <scope>NUCLEOTIDE SEQUENCE [LARGE SCALE GENOMIC DNA]</scope>
    <source>
        <strain evidence="3 4">NIES-4479</strain>
    </source>
</reference>
<dbReference type="OrthoDB" id="421121at2759"/>
<feature type="repeat" description="TPR" evidence="1">
    <location>
        <begin position="540"/>
        <end position="573"/>
    </location>
</feature>
<dbReference type="SMART" id="SM00028">
    <property type="entry name" value="TPR"/>
    <property type="match status" value="10"/>
</dbReference>
<dbReference type="SUPFAM" id="SSF48452">
    <property type="entry name" value="TPR-like"/>
    <property type="match status" value="2"/>
</dbReference>
<evidence type="ECO:0000313" key="3">
    <source>
        <dbReference type="EMBL" id="GLC52989.1"/>
    </source>
</evidence>
<dbReference type="InterPro" id="IPR011990">
    <property type="entry name" value="TPR-like_helical_dom_sf"/>
</dbReference>
<sequence length="785" mass="86930">MSYATAEDDDLYGGYDEQSNPLAGSGGAAFKALGSDAPPPGTAMMGPPGTAMKSFVPGTAMRGGTAMQDPSMARPMTSNRGAGFTSAPNKKFDPLNRSMGTTLGATGGGTILAARKGEVTPEEQARSLEKTVHELLEKSAADCVKGDMNSALEHAMEAKKNERKLCRFRQQHNMAEQINLELMYAIDFNLAHMYHMNKNYNEALNLYQAIVRNKDYPQSGWLRVNMGNIYLEQKKYPTAIKMYRMALDQIAATAKEVRFKIMRNIGLAFVRLGQYPDALQSFATVMDNVPDHQTGYNLVMCNYALSDREGMKTAFQKLLKVSPPHEMDDDDDDVLNDEDEMQAVVADDGLKEELRKRNNTITRLIVKAAQLISEKVDRANGFEGGFQWCCEQLREAGYTKLANEVELAKATRFMGHKQFDKAVGVFKEFEKKEPRVKARAATNLAFLYYLEGDTDQADKYSEMALKSDRYNARAYVNKGCVLVERGDLEGARSLFNEAAGIDPYCVEAIFNLGLVSQRLNELQYALAAFKKLHNMVPDNVEVIHQIATTYDMMGDFKNAVKWFEMLTSLVPNDPGVLSRLGAIHARFDDEAKALHYYQESHRVYPVNMDVISWLGAYHVKSEVYEKAMPFFDLASKIQPQEVKWALMVASCYRRTNNLPGALAKYKQIHAAHPDNVECLRYLVHLCSELGRRQEAGEFMTKLKKAEKAAVPDATMASAAASAAPAPAPAGGMAGMGGMGGMDDDLGTSAVAAQNRGKKMLVKEHMAGKDTDDWGNEQLGDDLLPM</sequence>
<feature type="region of interest" description="Disordered" evidence="2">
    <location>
        <begin position="766"/>
        <end position="785"/>
    </location>
</feature>
<dbReference type="GO" id="GO:0019894">
    <property type="term" value="F:kinesin binding"/>
    <property type="evidence" value="ECO:0007669"/>
    <property type="project" value="TreeGrafter"/>
</dbReference>
<comment type="caution">
    <text evidence="3">The sequence shown here is derived from an EMBL/GenBank/DDBJ whole genome shotgun (WGS) entry which is preliminary data.</text>
</comment>
<dbReference type="Proteomes" id="UP001165080">
    <property type="component" value="Unassembled WGS sequence"/>
</dbReference>
<protein>
    <submittedName>
        <fullName evidence="3">Intraflagellar transport protein 88</fullName>
    </submittedName>
</protein>
<dbReference type="GO" id="GO:0097730">
    <property type="term" value="C:non-motile cilium"/>
    <property type="evidence" value="ECO:0007669"/>
    <property type="project" value="TreeGrafter"/>
</dbReference>
<dbReference type="Gene3D" id="1.25.40.10">
    <property type="entry name" value="Tetratricopeptide repeat domain"/>
    <property type="match status" value="2"/>
</dbReference>
<feature type="repeat" description="TPR" evidence="1">
    <location>
        <begin position="574"/>
        <end position="607"/>
    </location>
</feature>
<dbReference type="PROSITE" id="PS50005">
    <property type="entry name" value="TPR"/>
    <property type="match status" value="5"/>
</dbReference>
<keyword evidence="4" id="KW-1185">Reference proteome</keyword>
<dbReference type="GO" id="GO:1905515">
    <property type="term" value="P:non-motile cilium assembly"/>
    <property type="evidence" value="ECO:0007669"/>
    <property type="project" value="TreeGrafter"/>
</dbReference>
<evidence type="ECO:0000256" key="2">
    <source>
        <dbReference type="SAM" id="MobiDB-lite"/>
    </source>
</evidence>
<dbReference type="PANTHER" id="PTHR44117:SF1">
    <property type="entry name" value="INTRAFLAGELLAR TRANSPORT PROTEIN 88 HOMOLOG"/>
    <property type="match status" value="1"/>
</dbReference>
<dbReference type="GO" id="GO:0036064">
    <property type="term" value="C:ciliary basal body"/>
    <property type="evidence" value="ECO:0007669"/>
    <property type="project" value="TreeGrafter"/>
</dbReference>
<dbReference type="EMBL" id="BRXU01000007">
    <property type="protein sequence ID" value="GLC52989.1"/>
    <property type="molecule type" value="Genomic_DNA"/>
</dbReference>
<dbReference type="GO" id="GO:0042073">
    <property type="term" value="P:intraciliary transport"/>
    <property type="evidence" value="ECO:0007669"/>
    <property type="project" value="TreeGrafter"/>
</dbReference>
<feature type="repeat" description="TPR" evidence="1">
    <location>
        <begin position="259"/>
        <end position="292"/>
    </location>
</feature>
<feature type="repeat" description="TPR" evidence="1">
    <location>
        <begin position="472"/>
        <end position="505"/>
    </location>
</feature>
<organism evidence="3 4">
    <name type="scientific">Pleodorina starrii</name>
    <dbReference type="NCBI Taxonomy" id="330485"/>
    <lineage>
        <taxon>Eukaryota</taxon>
        <taxon>Viridiplantae</taxon>
        <taxon>Chlorophyta</taxon>
        <taxon>core chlorophytes</taxon>
        <taxon>Chlorophyceae</taxon>
        <taxon>CS clade</taxon>
        <taxon>Chlamydomonadales</taxon>
        <taxon>Volvocaceae</taxon>
        <taxon>Pleodorina</taxon>
    </lineage>
</organism>
<dbReference type="Pfam" id="PF13432">
    <property type="entry name" value="TPR_16"/>
    <property type="match status" value="1"/>
</dbReference>
<dbReference type="Pfam" id="PF13424">
    <property type="entry name" value="TPR_12"/>
    <property type="match status" value="1"/>
</dbReference>
<feature type="repeat" description="TPR" evidence="1">
    <location>
        <begin position="506"/>
        <end position="539"/>
    </location>
</feature>
<name>A0A9W6BIY5_9CHLO</name>
<dbReference type="InterPro" id="IPR019734">
    <property type="entry name" value="TPR_rpt"/>
</dbReference>
<dbReference type="AlphaFoldDB" id="A0A9W6BIY5"/>
<feature type="region of interest" description="Disordered" evidence="2">
    <location>
        <begin position="26"/>
        <end position="95"/>
    </location>
</feature>
<gene>
    <name evidence="3" type="primary">PLEST002388</name>
    <name evidence="3" type="ORF">PLESTB_000696000</name>
</gene>
<feature type="compositionally biased region" description="Low complexity" evidence="2">
    <location>
        <begin position="42"/>
        <end position="52"/>
    </location>
</feature>
<dbReference type="GO" id="GO:0097546">
    <property type="term" value="C:ciliary base"/>
    <property type="evidence" value="ECO:0007669"/>
    <property type="project" value="TreeGrafter"/>
</dbReference>
<accession>A0A9W6BIY5</accession>
<keyword evidence="1" id="KW-0802">TPR repeat</keyword>
<dbReference type="GO" id="GO:0005814">
    <property type="term" value="C:centriole"/>
    <property type="evidence" value="ECO:0007669"/>
    <property type="project" value="TreeGrafter"/>
</dbReference>
<dbReference type="FunFam" id="1.25.40.10:FF:001094">
    <property type="entry name" value="Intraflagellar transport particle protein IFT88"/>
    <property type="match status" value="1"/>
</dbReference>
<evidence type="ECO:0000313" key="4">
    <source>
        <dbReference type="Proteomes" id="UP001165080"/>
    </source>
</evidence>
<evidence type="ECO:0000256" key="1">
    <source>
        <dbReference type="PROSITE-ProRule" id="PRU00339"/>
    </source>
</evidence>
<dbReference type="PANTHER" id="PTHR44117">
    <property type="entry name" value="INTRAFLAGELLAR TRANSPORT PROTEIN 88 HOMOLOG"/>
    <property type="match status" value="1"/>
</dbReference>
<proteinExistence type="predicted"/>